<proteinExistence type="predicted"/>
<evidence type="ECO:0000313" key="1">
    <source>
        <dbReference type="EMBL" id="SBQ32222.1"/>
    </source>
</evidence>
<dbReference type="AlphaFoldDB" id="A0A1A8DDR5"/>
<protein>
    <submittedName>
        <fullName evidence="1">Uncharacterized protein</fullName>
    </submittedName>
</protein>
<feature type="non-terminal residue" evidence="1">
    <location>
        <position position="1"/>
    </location>
</feature>
<feature type="non-terminal residue" evidence="1">
    <location>
        <position position="52"/>
    </location>
</feature>
<sequence length="52" mass="6306">KKNKSCLRRCQTQFFLPQLEIYRVVWYSRDFLLFSDWSFLSCLVQPLKCLSA</sequence>
<reference evidence="1" key="2">
    <citation type="submission" date="2016-06" db="EMBL/GenBank/DDBJ databases">
        <title>The genome of a short-lived fish provides insights into sex chromosome evolution and the genetic control of aging.</title>
        <authorList>
            <person name="Reichwald K."/>
            <person name="Felder M."/>
            <person name="Petzold A."/>
            <person name="Koch P."/>
            <person name="Groth M."/>
            <person name="Platzer M."/>
        </authorList>
    </citation>
    <scope>NUCLEOTIDE SEQUENCE</scope>
    <source>
        <tissue evidence="1">Brain</tissue>
    </source>
</reference>
<name>A0A1A8DDR5_NOTKA</name>
<gene>
    <name evidence="1" type="primary">Nfu_g_1_012164</name>
</gene>
<dbReference type="EMBL" id="HAEA01003742">
    <property type="protein sequence ID" value="SBQ32222.1"/>
    <property type="molecule type" value="Transcribed_RNA"/>
</dbReference>
<accession>A0A1A8DDR5</accession>
<organism evidence="1">
    <name type="scientific">Nothobranchius kadleci</name>
    <name type="common">African annual killifish</name>
    <dbReference type="NCBI Taxonomy" id="1051664"/>
    <lineage>
        <taxon>Eukaryota</taxon>
        <taxon>Metazoa</taxon>
        <taxon>Chordata</taxon>
        <taxon>Craniata</taxon>
        <taxon>Vertebrata</taxon>
        <taxon>Euteleostomi</taxon>
        <taxon>Actinopterygii</taxon>
        <taxon>Neopterygii</taxon>
        <taxon>Teleostei</taxon>
        <taxon>Neoteleostei</taxon>
        <taxon>Acanthomorphata</taxon>
        <taxon>Ovalentaria</taxon>
        <taxon>Atherinomorphae</taxon>
        <taxon>Cyprinodontiformes</taxon>
        <taxon>Nothobranchiidae</taxon>
        <taxon>Nothobranchius</taxon>
    </lineage>
</organism>
<reference evidence="1" key="1">
    <citation type="submission" date="2016-05" db="EMBL/GenBank/DDBJ databases">
        <authorList>
            <person name="Lavstsen T."/>
            <person name="Jespersen J.S."/>
        </authorList>
    </citation>
    <scope>NUCLEOTIDE SEQUENCE</scope>
    <source>
        <tissue evidence="1">Brain</tissue>
    </source>
</reference>